<comment type="caution">
    <text evidence="1">The sequence shown here is derived from an EMBL/GenBank/DDBJ whole genome shotgun (WGS) entry which is preliminary data.</text>
</comment>
<dbReference type="InterPro" id="IPR010865">
    <property type="entry name" value="DUF1499"/>
</dbReference>
<evidence type="ECO:0000313" key="2">
    <source>
        <dbReference type="Proteomes" id="UP001227162"/>
    </source>
</evidence>
<dbReference type="RefSeq" id="WP_317624825.1">
    <property type="nucleotide sequence ID" value="NZ_JANFFA010000001.1"/>
</dbReference>
<accession>A0AAJ1U8G6</accession>
<gene>
    <name evidence="1" type="ORF">NOI20_03820</name>
</gene>
<protein>
    <submittedName>
        <fullName evidence="1">DUF1499 domain-containing protein</fullName>
    </submittedName>
</protein>
<proteinExistence type="predicted"/>
<dbReference type="Proteomes" id="UP001227162">
    <property type="component" value="Unassembled WGS sequence"/>
</dbReference>
<reference evidence="1" key="2">
    <citation type="submission" date="2023-04" db="EMBL/GenBank/DDBJ databases">
        <title>'Rhodoalgimonas zhirmunskyi' gen. nov., isolated from a red alga.</title>
        <authorList>
            <person name="Nedashkovskaya O.I."/>
            <person name="Otstavnykh N.Y."/>
            <person name="Bystritskaya E.P."/>
            <person name="Balabanova L.A."/>
            <person name="Isaeva M.P."/>
        </authorList>
    </citation>
    <scope>NUCLEOTIDE SEQUENCE</scope>
    <source>
        <strain evidence="1">10Alg 79</strain>
    </source>
</reference>
<dbReference type="AlphaFoldDB" id="A0AAJ1U8G6"/>
<evidence type="ECO:0000313" key="1">
    <source>
        <dbReference type="EMBL" id="MDQ2093228.1"/>
    </source>
</evidence>
<dbReference type="Pfam" id="PF07386">
    <property type="entry name" value="DUF1499"/>
    <property type="match status" value="1"/>
</dbReference>
<sequence length="138" mass="15171">MSGKMIIGWGLGLFCTALVVLGAYVRLAPSDPELWHSMPEQVENRDMEGGAMRVVAAGPNGLSRFDMIARDTPRVKVLVGSVGEGMVTYVARSGFWGFPDYVTARQAGDTLELFSRLRFGRSDFGVNAKRLDNWISQI</sequence>
<dbReference type="EMBL" id="JANFFA010000001">
    <property type="protein sequence ID" value="MDQ2093228.1"/>
    <property type="molecule type" value="Genomic_DNA"/>
</dbReference>
<organism evidence="1 2">
    <name type="scientific">Rhodalgimonas zhirmunskyi</name>
    <dbReference type="NCBI Taxonomy" id="2964767"/>
    <lineage>
        <taxon>Bacteria</taxon>
        <taxon>Pseudomonadati</taxon>
        <taxon>Pseudomonadota</taxon>
        <taxon>Alphaproteobacteria</taxon>
        <taxon>Rhodobacterales</taxon>
        <taxon>Roseobacteraceae</taxon>
        <taxon>Rhodalgimonas</taxon>
    </lineage>
</organism>
<reference evidence="1" key="1">
    <citation type="submission" date="2022-07" db="EMBL/GenBank/DDBJ databases">
        <authorList>
            <person name="Otstavnykh N."/>
            <person name="Isaeva M."/>
            <person name="Bystritskaya E."/>
        </authorList>
    </citation>
    <scope>NUCLEOTIDE SEQUENCE</scope>
    <source>
        <strain evidence="1">10Alg 79</strain>
    </source>
</reference>
<name>A0AAJ1U8G6_9RHOB</name>
<keyword evidence="2" id="KW-1185">Reference proteome</keyword>